<evidence type="ECO:0000256" key="1">
    <source>
        <dbReference type="SAM" id="Phobius"/>
    </source>
</evidence>
<proteinExistence type="predicted"/>
<feature type="transmembrane region" description="Helical" evidence="1">
    <location>
        <begin position="122"/>
        <end position="143"/>
    </location>
</feature>
<sequence>MENAPEKQFSVGWTLLRVASIWLMSYIGYYAFLPVFGFGSGYNGSPVAITVYYIFWIVVSLITFRHIFEDWRPIENRLNIFLFLAVSFLGMAIFAAYAIPNLPSIVWTEPWAPPELMVANSWYFLPKAAEIFLQQLLIAALVLTFFERNYSMRSITWWCVILFGGAHFLLAFGGVPAGYVIRFTLSAAIFGAIFPRLILRVPNGFAYSYTLHWVYYAITIVMAHTVSPYAVF</sequence>
<dbReference type="EMBL" id="MHMQ01000036">
    <property type="protein sequence ID" value="OGZ29442.1"/>
    <property type="molecule type" value="Genomic_DNA"/>
</dbReference>
<reference evidence="2 3" key="1">
    <citation type="journal article" date="2016" name="Nat. Commun.">
        <title>Thousands of microbial genomes shed light on interconnected biogeochemical processes in an aquifer system.</title>
        <authorList>
            <person name="Anantharaman K."/>
            <person name="Brown C.T."/>
            <person name="Hug L.A."/>
            <person name="Sharon I."/>
            <person name="Castelle C.J."/>
            <person name="Probst A.J."/>
            <person name="Thomas B.C."/>
            <person name="Singh A."/>
            <person name="Wilkins M.J."/>
            <person name="Karaoz U."/>
            <person name="Brodie E.L."/>
            <person name="Williams K.H."/>
            <person name="Hubbard S.S."/>
            <person name="Banfield J.F."/>
        </authorList>
    </citation>
    <scope>NUCLEOTIDE SEQUENCE [LARGE SCALE GENOMIC DNA]</scope>
</reference>
<dbReference type="AlphaFoldDB" id="A0A1G2EVA1"/>
<evidence type="ECO:0000313" key="2">
    <source>
        <dbReference type="EMBL" id="OGZ29442.1"/>
    </source>
</evidence>
<keyword evidence="1" id="KW-0812">Transmembrane</keyword>
<feature type="transmembrane region" description="Helical" evidence="1">
    <location>
        <begin position="179"/>
        <end position="199"/>
    </location>
</feature>
<feature type="transmembrane region" description="Helical" evidence="1">
    <location>
        <begin position="155"/>
        <end position="173"/>
    </location>
</feature>
<dbReference type="Proteomes" id="UP000177486">
    <property type="component" value="Unassembled WGS sequence"/>
</dbReference>
<comment type="caution">
    <text evidence="2">The sequence shown here is derived from an EMBL/GenBank/DDBJ whole genome shotgun (WGS) entry which is preliminary data.</text>
</comment>
<organism evidence="2 3">
    <name type="scientific">Candidatus Niyogibacteria bacterium RIFCSPLOWO2_01_FULL_45_48</name>
    <dbReference type="NCBI Taxonomy" id="1801724"/>
    <lineage>
        <taxon>Bacteria</taxon>
        <taxon>Candidatus Niyogiibacteriota</taxon>
    </lineage>
</organism>
<evidence type="ECO:0000313" key="3">
    <source>
        <dbReference type="Proteomes" id="UP000177486"/>
    </source>
</evidence>
<keyword evidence="1" id="KW-1133">Transmembrane helix</keyword>
<feature type="transmembrane region" description="Helical" evidence="1">
    <location>
        <begin position="211"/>
        <end position="231"/>
    </location>
</feature>
<evidence type="ECO:0008006" key="4">
    <source>
        <dbReference type="Google" id="ProtNLM"/>
    </source>
</evidence>
<feature type="transmembrane region" description="Helical" evidence="1">
    <location>
        <begin position="12"/>
        <end position="32"/>
    </location>
</feature>
<protein>
    <recommendedName>
        <fullName evidence="4">CPBP family intramembrane metalloprotease</fullName>
    </recommendedName>
</protein>
<keyword evidence="1" id="KW-0472">Membrane</keyword>
<feature type="transmembrane region" description="Helical" evidence="1">
    <location>
        <begin position="47"/>
        <end position="68"/>
    </location>
</feature>
<name>A0A1G2EVA1_9BACT</name>
<gene>
    <name evidence="2" type="ORF">A2931_01515</name>
</gene>
<feature type="transmembrane region" description="Helical" evidence="1">
    <location>
        <begin position="80"/>
        <end position="102"/>
    </location>
</feature>
<accession>A0A1G2EVA1</accession>